<name>A0A267DRK0_9PLAT</name>
<comment type="catalytic activity">
    <reaction evidence="19">
        <text>(2E)-decenoyl-CoA + NADPH + H(+) = decanoyl-CoA + NADP(+)</text>
        <dbReference type="Rhea" id="RHEA:44960"/>
        <dbReference type="ChEBI" id="CHEBI:15378"/>
        <dbReference type="ChEBI" id="CHEBI:57783"/>
        <dbReference type="ChEBI" id="CHEBI:58349"/>
        <dbReference type="ChEBI" id="CHEBI:61406"/>
        <dbReference type="ChEBI" id="CHEBI:61430"/>
    </reaction>
    <physiologicalReaction direction="left-to-right" evidence="19">
        <dbReference type="Rhea" id="RHEA:44961"/>
    </physiologicalReaction>
</comment>
<dbReference type="Pfam" id="PF13561">
    <property type="entry name" value="adh_short_C2"/>
    <property type="match status" value="1"/>
</dbReference>
<dbReference type="EMBL" id="NIVC01000673">
    <property type="protein sequence ID" value="PAA78647.1"/>
    <property type="molecule type" value="Genomic_DNA"/>
</dbReference>
<comment type="subunit">
    <text evidence="12">Interacts with PEX5, probably required to target it into peroxisomes.</text>
</comment>
<dbReference type="SUPFAM" id="SSF51735">
    <property type="entry name" value="NAD(P)-binding Rossmann-fold domains"/>
    <property type="match status" value="1"/>
</dbReference>
<evidence type="ECO:0000256" key="20">
    <source>
        <dbReference type="ARBA" id="ARBA00049559"/>
    </source>
</evidence>
<comment type="catalytic activity">
    <reaction evidence="18">
        <text>a (2E)-enoyl-CoA + NADPH + H(+) = a 2,3-saturated acyl-CoA + NADP(+)</text>
        <dbReference type="Rhea" id="RHEA:33763"/>
        <dbReference type="ChEBI" id="CHEBI:15378"/>
        <dbReference type="ChEBI" id="CHEBI:57783"/>
        <dbReference type="ChEBI" id="CHEBI:58349"/>
        <dbReference type="ChEBI" id="CHEBI:58856"/>
        <dbReference type="ChEBI" id="CHEBI:65111"/>
        <dbReference type="EC" id="1.3.1.38"/>
    </reaction>
    <physiologicalReaction direction="left-to-right" evidence="18">
        <dbReference type="Rhea" id="RHEA:33764"/>
    </physiologicalReaction>
</comment>
<comment type="function">
    <text evidence="11">Participates in chain elongation of fatty acids. Catalyzes the reduction of trans-2-enoyl-CoAs of varying chain lengths from 6:1 to 16:1, having maximum activity with 10:1 CoA. Has no 2,4-dienoyl-CoA reductase activity.</text>
</comment>
<accession>A0A267DRK0</accession>
<comment type="catalytic activity">
    <reaction evidence="16">
        <text>(2E)-tetradecenoyl-CoA + NADPH + H(+) = tetradecanoyl-CoA + NADP(+)</text>
        <dbReference type="Rhea" id="RHEA:44968"/>
        <dbReference type="ChEBI" id="CHEBI:15378"/>
        <dbReference type="ChEBI" id="CHEBI:57385"/>
        <dbReference type="ChEBI" id="CHEBI:57783"/>
        <dbReference type="ChEBI" id="CHEBI:58349"/>
        <dbReference type="ChEBI" id="CHEBI:61405"/>
    </reaction>
    <physiologicalReaction direction="left-to-right" evidence="16">
        <dbReference type="Rhea" id="RHEA:44969"/>
    </physiologicalReaction>
</comment>
<dbReference type="InterPro" id="IPR052388">
    <property type="entry name" value="Peroxisomal_t2-enoyl-CoA_red"/>
</dbReference>
<evidence type="ECO:0000313" key="21">
    <source>
        <dbReference type="EMBL" id="PAA51162.1"/>
    </source>
</evidence>
<dbReference type="AlphaFoldDB" id="A0A267DRK0"/>
<comment type="caution">
    <text evidence="21">The sequence shown here is derived from an EMBL/GenBank/DDBJ whole genome shotgun (WGS) entry which is preliminary data.</text>
</comment>
<dbReference type="Gene3D" id="3.40.50.720">
    <property type="entry name" value="NAD(P)-binding Rossmann-like Domain"/>
    <property type="match status" value="1"/>
</dbReference>
<evidence type="ECO:0000256" key="3">
    <source>
        <dbReference type="ARBA" id="ARBA00022516"/>
    </source>
</evidence>
<protein>
    <recommendedName>
        <fullName evidence="14">Peroxisomal trans-2-enoyl-CoA reductase</fullName>
        <ecNumber evidence="13">1.3.1.38</ecNumber>
    </recommendedName>
</protein>
<sequence>LHFHSRFEMANSAVKSVFAPGLFKSRVAIVTGGGTGIGQAISRELAHLGCSVVIASRKADRLAAAAEKLAVDCREGARVHHTVCNIRQEADVQRLVSETLDKFGRLDFLVNNGGGQFVCPASDMKLKGWNAVIETNLTGTFLCIREAHRQWMKRNGGSIVNIVMDAYKGWPMFAHSAAARSAVENLSKTLAVEWASDRIRINCVAPGIIYSETAVANYGEQGREVFLRSKARVPARRFGHVEEISAAVAFLCSPAAGYVTGQTLYVDGAVSLYRTQFFDVPEFEPAEGWYWEESSKAKL</sequence>
<dbReference type="GO" id="GO:0033306">
    <property type="term" value="P:phytol metabolic process"/>
    <property type="evidence" value="ECO:0007669"/>
    <property type="project" value="TreeGrafter"/>
</dbReference>
<keyword evidence="6" id="KW-0521">NADP</keyword>
<reference evidence="21 23" key="1">
    <citation type="submission" date="2017-06" db="EMBL/GenBank/DDBJ databases">
        <title>A platform for efficient transgenesis in Macrostomum lignano, a flatworm model organism for stem cell research.</title>
        <authorList>
            <person name="Berezikov E."/>
        </authorList>
    </citation>
    <scope>NUCLEOTIDE SEQUENCE [LARGE SCALE GENOMIC DNA]</scope>
    <source>
        <strain evidence="21">DV1</strain>
        <tissue evidence="21">Whole organism</tissue>
    </source>
</reference>
<evidence type="ECO:0000256" key="16">
    <source>
        <dbReference type="ARBA" id="ARBA00048686"/>
    </source>
</evidence>
<dbReference type="FunFam" id="3.40.50.720:FF:000084">
    <property type="entry name" value="Short-chain dehydrogenase reductase"/>
    <property type="match status" value="1"/>
</dbReference>
<keyword evidence="10" id="KW-0275">Fatty acid biosynthesis</keyword>
<gene>
    <name evidence="21" type="ORF">BOX15_Mlig008084g1</name>
    <name evidence="22" type="ORF">BOX15_Mlig018419g2</name>
</gene>
<evidence type="ECO:0000256" key="18">
    <source>
        <dbReference type="ARBA" id="ARBA00049251"/>
    </source>
</evidence>
<keyword evidence="5" id="KW-0276">Fatty acid metabolism</keyword>
<evidence type="ECO:0000256" key="10">
    <source>
        <dbReference type="ARBA" id="ARBA00023160"/>
    </source>
</evidence>
<dbReference type="GO" id="GO:0006633">
    <property type="term" value="P:fatty acid biosynthetic process"/>
    <property type="evidence" value="ECO:0007669"/>
    <property type="project" value="UniProtKB-KW"/>
</dbReference>
<dbReference type="EC" id="1.3.1.38" evidence="13"/>
<evidence type="ECO:0000256" key="8">
    <source>
        <dbReference type="ARBA" id="ARBA00023098"/>
    </source>
</evidence>
<dbReference type="OrthoDB" id="417891at2759"/>
<keyword evidence="9" id="KW-0576">Peroxisome</keyword>
<keyword evidence="7" id="KW-0560">Oxidoreductase</keyword>
<dbReference type="PANTHER" id="PTHR24317:SF7">
    <property type="entry name" value="PEROXISOMAL TRANS-2-ENOYL-COA REDUCTASE"/>
    <property type="match status" value="1"/>
</dbReference>
<evidence type="ECO:0000256" key="5">
    <source>
        <dbReference type="ARBA" id="ARBA00022832"/>
    </source>
</evidence>
<dbReference type="CDD" id="cd05369">
    <property type="entry name" value="TER_DECR_SDR_a"/>
    <property type="match status" value="1"/>
</dbReference>
<evidence type="ECO:0000256" key="6">
    <source>
        <dbReference type="ARBA" id="ARBA00022857"/>
    </source>
</evidence>
<comment type="catalytic activity">
    <reaction evidence="15">
        <text>(2E)-dodecenoyl-CoA + NADPH + H(+) = dodecanoyl-CoA + NADP(+)</text>
        <dbReference type="Rhea" id="RHEA:44964"/>
        <dbReference type="ChEBI" id="CHEBI:15378"/>
        <dbReference type="ChEBI" id="CHEBI:57330"/>
        <dbReference type="ChEBI" id="CHEBI:57375"/>
        <dbReference type="ChEBI" id="CHEBI:57783"/>
        <dbReference type="ChEBI" id="CHEBI:58349"/>
    </reaction>
    <physiologicalReaction direction="left-to-right" evidence="15">
        <dbReference type="Rhea" id="RHEA:44965"/>
    </physiologicalReaction>
</comment>
<evidence type="ECO:0000256" key="14">
    <source>
        <dbReference type="ARBA" id="ARBA00041063"/>
    </source>
</evidence>
<dbReference type="InterPro" id="IPR002347">
    <property type="entry name" value="SDR_fam"/>
</dbReference>
<keyword evidence="23" id="KW-1185">Reference proteome</keyword>
<dbReference type="PRINTS" id="PR00081">
    <property type="entry name" value="GDHRDH"/>
</dbReference>
<comment type="pathway">
    <text evidence="2">Lipid metabolism.</text>
</comment>
<evidence type="ECO:0000256" key="19">
    <source>
        <dbReference type="ARBA" id="ARBA00049386"/>
    </source>
</evidence>
<evidence type="ECO:0000256" key="4">
    <source>
        <dbReference type="ARBA" id="ARBA00022553"/>
    </source>
</evidence>
<dbReference type="PANTHER" id="PTHR24317">
    <property type="entry name" value="PEROXISOMAL TRANS-2-ENOYL-COA REDUCTASE"/>
    <property type="match status" value="1"/>
</dbReference>
<comment type="catalytic activity">
    <reaction evidence="17">
        <text>(2E)-hexenoyl-CoA + NADPH + H(+) = hexanoyl-CoA + NADP(+)</text>
        <dbReference type="Rhea" id="RHEA:44956"/>
        <dbReference type="ChEBI" id="CHEBI:15378"/>
        <dbReference type="ChEBI" id="CHEBI:57783"/>
        <dbReference type="ChEBI" id="CHEBI:58349"/>
        <dbReference type="ChEBI" id="CHEBI:62077"/>
        <dbReference type="ChEBI" id="CHEBI:62620"/>
    </reaction>
    <physiologicalReaction direction="left-to-right" evidence="17">
        <dbReference type="Rhea" id="RHEA:44957"/>
    </physiologicalReaction>
</comment>
<evidence type="ECO:0000256" key="9">
    <source>
        <dbReference type="ARBA" id="ARBA00023140"/>
    </source>
</evidence>
<evidence type="ECO:0000313" key="23">
    <source>
        <dbReference type="Proteomes" id="UP000215902"/>
    </source>
</evidence>
<evidence type="ECO:0000256" key="15">
    <source>
        <dbReference type="ARBA" id="ARBA00047570"/>
    </source>
</evidence>
<evidence type="ECO:0000256" key="7">
    <source>
        <dbReference type="ARBA" id="ARBA00023002"/>
    </source>
</evidence>
<evidence type="ECO:0000256" key="1">
    <source>
        <dbReference type="ARBA" id="ARBA00004275"/>
    </source>
</evidence>
<evidence type="ECO:0000256" key="2">
    <source>
        <dbReference type="ARBA" id="ARBA00005189"/>
    </source>
</evidence>
<dbReference type="EMBL" id="NIVC01003493">
    <property type="protein sequence ID" value="PAA51162.1"/>
    <property type="molecule type" value="Genomic_DNA"/>
</dbReference>
<evidence type="ECO:0000256" key="12">
    <source>
        <dbReference type="ARBA" id="ARBA00038622"/>
    </source>
</evidence>
<dbReference type="InterPro" id="IPR036291">
    <property type="entry name" value="NAD(P)-bd_dom_sf"/>
</dbReference>
<evidence type="ECO:0000256" key="17">
    <source>
        <dbReference type="ARBA" id="ARBA00049108"/>
    </source>
</evidence>
<dbReference type="STRING" id="282301.A0A267DRK0"/>
<keyword evidence="4" id="KW-0597">Phosphoprotein</keyword>
<dbReference type="GO" id="GO:0019166">
    <property type="term" value="F:trans-2-enoyl-CoA reductase (NADPH) activity"/>
    <property type="evidence" value="ECO:0007669"/>
    <property type="project" value="UniProtKB-EC"/>
</dbReference>
<feature type="non-terminal residue" evidence="21">
    <location>
        <position position="1"/>
    </location>
</feature>
<evidence type="ECO:0000313" key="22">
    <source>
        <dbReference type="EMBL" id="PAA78647.1"/>
    </source>
</evidence>
<comment type="catalytic activity">
    <reaction evidence="20">
        <text>(2E)-octenoyl-CoA + NADPH + H(+) = octanoyl-CoA + NADP(+)</text>
        <dbReference type="Rhea" id="RHEA:44952"/>
        <dbReference type="ChEBI" id="CHEBI:15378"/>
        <dbReference type="ChEBI" id="CHEBI:57386"/>
        <dbReference type="ChEBI" id="CHEBI:57783"/>
        <dbReference type="ChEBI" id="CHEBI:58349"/>
        <dbReference type="ChEBI" id="CHEBI:62242"/>
    </reaction>
    <physiologicalReaction direction="left-to-right" evidence="20">
        <dbReference type="Rhea" id="RHEA:44953"/>
    </physiologicalReaction>
</comment>
<organism evidence="21 23">
    <name type="scientific">Macrostomum lignano</name>
    <dbReference type="NCBI Taxonomy" id="282301"/>
    <lineage>
        <taxon>Eukaryota</taxon>
        <taxon>Metazoa</taxon>
        <taxon>Spiralia</taxon>
        <taxon>Lophotrochozoa</taxon>
        <taxon>Platyhelminthes</taxon>
        <taxon>Rhabditophora</taxon>
        <taxon>Macrostomorpha</taxon>
        <taxon>Macrostomida</taxon>
        <taxon>Macrostomidae</taxon>
        <taxon>Macrostomum</taxon>
    </lineage>
</organism>
<comment type="subcellular location">
    <subcellularLocation>
        <location evidence="1">Peroxisome</location>
    </subcellularLocation>
</comment>
<keyword evidence="3" id="KW-0444">Lipid biosynthesis</keyword>
<evidence type="ECO:0000256" key="11">
    <source>
        <dbReference type="ARBA" id="ARBA00037124"/>
    </source>
</evidence>
<dbReference type="Proteomes" id="UP000215902">
    <property type="component" value="Unassembled WGS sequence"/>
</dbReference>
<proteinExistence type="predicted"/>
<dbReference type="GO" id="GO:0005777">
    <property type="term" value="C:peroxisome"/>
    <property type="evidence" value="ECO:0007669"/>
    <property type="project" value="UniProtKB-SubCell"/>
</dbReference>
<evidence type="ECO:0000256" key="13">
    <source>
        <dbReference type="ARBA" id="ARBA00038849"/>
    </source>
</evidence>
<keyword evidence="8" id="KW-0443">Lipid metabolism</keyword>